<name>G2YR35_BOTF4</name>
<dbReference type="HOGENOM" id="CLU_2654227_0_0_1"/>
<dbReference type="Proteomes" id="UP000008177">
    <property type="component" value="Unplaced contigs"/>
</dbReference>
<sequence>MICVCVCVYRTCRRVVDTRAGSGSHHNHRRNGSKNKIAFAYTSATQGRQLGYISISFHESAYTNLYPAYLNHPSVD</sequence>
<evidence type="ECO:0000313" key="2">
    <source>
        <dbReference type="Proteomes" id="UP000008177"/>
    </source>
</evidence>
<protein>
    <submittedName>
        <fullName evidence="1">Uncharacterized protein</fullName>
    </submittedName>
</protein>
<proteinExistence type="predicted"/>
<evidence type="ECO:0000313" key="1">
    <source>
        <dbReference type="EMBL" id="CCD54083.1"/>
    </source>
</evidence>
<dbReference type="EMBL" id="FQ790350">
    <property type="protein sequence ID" value="CCD54083.1"/>
    <property type="molecule type" value="Genomic_DNA"/>
</dbReference>
<dbReference type="InParanoid" id="G2YR35"/>
<reference evidence="2" key="1">
    <citation type="journal article" date="2011" name="PLoS Genet.">
        <title>Genomic analysis of the necrotrophic fungal pathogens Sclerotinia sclerotiorum and Botrytis cinerea.</title>
        <authorList>
            <person name="Amselem J."/>
            <person name="Cuomo C.A."/>
            <person name="van Kan J.A."/>
            <person name="Viaud M."/>
            <person name="Benito E.P."/>
            <person name="Couloux A."/>
            <person name="Coutinho P.M."/>
            <person name="de Vries R.P."/>
            <person name="Dyer P.S."/>
            <person name="Fillinger S."/>
            <person name="Fournier E."/>
            <person name="Gout L."/>
            <person name="Hahn M."/>
            <person name="Kohn L."/>
            <person name="Lapalu N."/>
            <person name="Plummer K.M."/>
            <person name="Pradier J.M."/>
            <person name="Quevillon E."/>
            <person name="Sharon A."/>
            <person name="Simon A."/>
            <person name="ten Have A."/>
            <person name="Tudzynski B."/>
            <person name="Tudzynski P."/>
            <person name="Wincker P."/>
            <person name="Andrew M."/>
            <person name="Anthouard V."/>
            <person name="Beever R.E."/>
            <person name="Beffa R."/>
            <person name="Benoit I."/>
            <person name="Bouzid O."/>
            <person name="Brault B."/>
            <person name="Chen Z."/>
            <person name="Choquer M."/>
            <person name="Collemare J."/>
            <person name="Cotton P."/>
            <person name="Danchin E.G."/>
            <person name="Da Silva C."/>
            <person name="Gautier A."/>
            <person name="Giraud C."/>
            <person name="Giraud T."/>
            <person name="Gonzalez C."/>
            <person name="Grossetete S."/>
            <person name="Guldener U."/>
            <person name="Henrissat B."/>
            <person name="Howlett B.J."/>
            <person name="Kodira C."/>
            <person name="Kretschmer M."/>
            <person name="Lappartient A."/>
            <person name="Leroch M."/>
            <person name="Levis C."/>
            <person name="Mauceli E."/>
            <person name="Neuveglise C."/>
            <person name="Oeser B."/>
            <person name="Pearson M."/>
            <person name="Poulain J."/>
            <person name="Poussereau N."/>
            <person name="Quesneville H."/>
            <person name="Rascle C."/>
            <person name="Schumacher J."/>
            <person name="Segurens B."/>
            <person name="Sexton A."/>
            <person name="Silva E."/>
            <person name="Sirven C."/>
            <person name="Soanes D.M."/>
            <person name="Talbot N.J."/>
            <person name="Templeton M."/>
            <person name="Yandava C."/>
            <person name="Yarden O."/>
            <person name="Zeng Q."/>
            <person name="Rollins J.A."/>
            <person name="Lebrun M.H."/>
            <person name="Dickman M."/>
        </authorList>
    </citation>
    <scope>NUCLEOTIDE SEQUENCE [LARGE SCALE GENOMIC DNA]</scope>
    <source>
        <strain evidence="2">T4</strain>
    </source>
</reference>
<accession>G2YR35</accession>
<gene>
    <name evidence="1" type="ORF">BofuT4_uP127830.1</name>
</gene>
<organism evidence="1 2">
    <name type="scientific">Botryotinia fuckeliana (strain T4)</name>
    <name type="common">Noble rot fungus</name>
    <name type="synonym">Botrytis cinerea</name>
    <dbReference type="NCBI Taxonomy" id="999810"/>
    <lineage>
        <taxon>Eukaryota</taxon>
        <taxon>Fungi</taxon>
        <taxon>Dikarya</taxon>
        <taxon>Ascomycota</taxon>
        <taxon>Pezizomycotina</taxon>
        <taxon>Leotiomycetes</taxon>
        <taxon>Helotiales</taxon>
        <taxon>Sclerotiniaceae</taxon>
        <taxon>Botrytis</taxon>
    </lineage>
</organism>
<dbReference type="AlphaFoldDB" id="G2YR35"/>